<sequence>MSNWKLDFFYESAKDENIKKDLDQTVKNVIKVKNEYYQKLSNPELTPEELKKFFEEHDKALEKGLLAIQFAHLNYSRSTINEDAQKLFSLAMDYETKIDMELSFWKPVLLKQSEEKLKELMNSEELKDYKHVIVKLIQSKEHILSEEAERVISALDNSSRSAFGELYGRLTNSYEFQVTIDGQIKEMTGPQVRSLRMNPDKEIRKNAMNEFFNRYEKDKIIIENIYSSIAKHYDTESKLRNFKEPISMRNLANEVDDEIIKTVIDVTTKRTPMVHKYYKWKGEKLGIDMTLADIYAPMSKVNKEYTFEESKKIVLESYYEFDEEVGKIVESFFDDGRIDSEIKKGKRGGAFCSYIIPNYKPFVLMNFTGNMRDVMTLAHELGHGVHGTLSSDQNMWNYHTPLTMAEVASVFGEMLVMDKVLPNLSEDDKQAFIASKIEDMFATMFRQNMFARFEIQSHKMIQENGGANWEELSELYKNELEIMFGDSVKMTEEYKYEWASIPHIFNVPFYVYAYNFANLMVIALYEKYKQEGKSFVPKYKELLRSGGKDSPEKLLEKLGINLKERSFWEKGFDFVERELINKLK</sequence>
<evidence type="ECO:0000256" key="3">
    <source>
        <dbReference type="ARBA" id="ARBA00022801"/>
    </source>
</evidence>
<dbReference type="EMBL" id="QGGI01000007">
    <property type="protein sequence ID" value="PWJ95081.1"/>
    <property type="molecule type" value="Genomic_DNA"/>
</dbReference>
<comment type="cofactor">
    <cofactor evidence="6">
        <name>Zn(2+)</name>
        <dbReference type="ChEBI" id="CHEBI:29105"/>
    </cofactor>
    <text evidence="6">Binds 1 zinc ion.</text>
</comment>
<keyword evidence="4 6" id="KW-0862">Zinc</keyword>
<gene>
    <name evidence="9" type="ORF">C7380_10736</name>
</gene>
<evidence type="ECO:0000259" key="8">
    <source>
        <dbReference type="Pfam" id="PF08439"/>
    </source>
</evidence>
<dbReference type="SUPFAM" id="SSF55486">
    <property type="entry name" value="Metalloproteases ('zincins'), catalytic domain"/>
    <property type="match status" value="1"/>
</dbReference>
<feature type="domain" description="Peptidase M3A/M3B catalytic" evidence="7">
    <location>
        <begin position="195"/>
        <end position="572"/>
    </location>
</feature>
<dbReference type="GO" id="GO:0006508">
    <property type="term" value="P:proteolysis"/>
    <property type="evidence" value="ECO:0007669"/>
    <property type="project" value="UniProtKB-KW"/>
</dbReference>
<dbReference type="RefSeq" id="WP_109604617.1">
    <property type="nucleotide sequence ID" value="NZ_QGGI01000007.1"/>
</dbReference>
<evidence type="ECO:0000256" key="2">
    <source>
        <dbReference type="ARBA" id="ARBA00022723"/>
    </source>
</evidence>
<keyword evidence="1 6" id="KW-0645">Protease</keyword>
<dbReference type="Proteomes" id="UP000245921">
    <property type="component" value="Unassembled WGS sequence"/>
</dbReference>
<reference evidence="9 10" key="1">
    <citation type="submission" date="2018-05" db="EMBL/GenBank/DDBJ databases">
        <title>Genomic Encyclopedia of Type Strains, Phase IV (KMG-IV): sequencing the most valuable type-strain genomes for metagenomic binning, comparative biology and taxonomic classification.</title>
        <authorList>
            <person name="Goeker M."/>
        </authorList>
    </citation>
    <scope>NUCLEOTIDE SEQUENCE [LARGE SCALE GENOMIC DNA]</scope>
    <source>
        <strain evidence="9 10">DSM 24906</strain>
    </source>
</reference>
<dbReference type="InterPro" id="IPR001567">
    <property type="entry name" value="Pept_M3A_M3B_dom"/>
</dbReference>
<feature type="domain" description="Oligopeptidase F N-terminal" evidence="8">
    <location>
        <begin position="109"/>
        <end position="176"/>
    </location>
</feature>
<evidence type="ECO:0000313" key="9">
    <source>
        <dbReference type="EMBL" id="PWJ95081.1"/>
    </source>
</evidence>
<evidence type="ECO:0000256" key="1">
    <source>
        <dbReference type="ARBA" id="ARBA00022670"/>
    </source>
</evidence>
<name>A0AA45C737_9BACT</name>
<keyword evidence="3 6" id="KW-0378">Hydrolase</keyword>
<dbReference type="Pfam" id="PF08439">
    <property type="entry name" value="Peptidase_M3_N"/>
    <property type="match status" value="1"/>
</dbReference>
<comment type="similarity">
    <text evidence="6">Belongs to the peptidase M3 family.</text>
</comment>
<dbReference type="InterPro" id="IPR013647">
    <property type="entry name" value="OligopepF_N_dom"/>
</dbReference>
<keyword evidence="5 6" id="KW-0482">Metalloprotease</keyword>
<evidence type="ECO:0000256" key="6">
    <source>
        <dbReference type="RuleBase" id="RU003435"/>
    </source>
</evidence>
<accession>A0AA45C737</accession>
<dbReference type="GO" id="GO:0004222">
    <property type="term" value="F:metalloendopeptidase activity"/>
    <property type="evidence" value="ECO:0007669"/>
    <property type="project" value="InterPro"/>
</dbReference>
<evidence type="ECO:0000259" key="7">
    <source>
        <dbReference type="Pfam" id="PF01432"/>
    </source>
</evidence>
<comment type="caution">
    <text evidence="9">The sequence shown here is derived from an EMBL/GenBank/DDBJ whole genome shotgun (WGS) entry which is preliminary data.</text>
</comment>
<dbReference type="InterPro" id="IPR045090">
    <property type="entry name" value="Pept_M3A_M3B"/>
</dbReference>
<dbReference type="GO" id="GO:0006518">
    <property type="term" value="P:peptide metabolic process"/>
    <property type="evidence" value="ECO:0007669"/>
    <property type="project" value="TreeGrafter"/>
</dbReference>
<evidence type="ECO:0000256" key="4">
    <source>
        <dbReference type="ARBA" id="ARBA00022833"/>
    </source>
</evidence>
<dbReference type="InterPro" id="IPR042088">
    <property type="entry name" value="OligoPept_F_C"/>
</dbReference>
<keyword evidence="2 6" id="KW-0479">Metal-binding</keyword>
<proteinExistence type="inferred from homology"/>
<evidence type="ECO:0000313" key="10">
    <source>
        <dbReference type="Proteomes" id="UP000245921"/>
    </source>
</evidence>
<dbReference type="Gene3D" id="1.10.1370.20">
    <property type="entry name" value="Oligoendopeptidase f, C-terminal domain"/>
    <property type="match status" value="1"/>
</dbReference>
<keyword evidence="10" id="KW-1185">Reference proteome</keyword>
<protein>
    <submittedName>
        <fullName evidence="9">Oligoendopeptidase F</fullName>
    </submittedName>
</protein>
<dbReference type="PANTHER" id="PTHR11804:SF5">
    <property type="entry name" value="OLIGOENDOPEPTIDASE F"/>
    <property type="match status" value="1"/>
</dbReference>
<organism evidence="9 10">
    <name type="scientific">Oceanotoga teriensis</name>
    <dbReference type="NCBI Taxonomy" id="515440"/>
    <lineage>
        <taxon>Bacteria</taxon>
        <taxon>Thermotogati</taxon>
        <taxon>Thermotogota</taxon>
        <taxon>Thermotogae</taxon>
        <taxon>Petrotogales</taxon>
        <taxon>Petrotogaceae</taxon>
        <taxon>Oceanotoga</taxon>
    </lineage>
</organism>
<dbReference type="PANTHER" id="PTHR11804">
    <property type="entry name" value="PROTEASE M3 THIMET OLIGOPEPTIDASE-RELATED"/>
    <property type="match status" value="1"/>
</dbReference>
<dbReference type="GO" id="GO:0046872">
    <property type="term" value="F:metal ion binding"/>
    <property type="evidence" value="ECO:0007669"/>
    <property type="project" value="UniProtKB-UniRule"/>
</dbReference>
<dbReference type="Pfam" id="PF01432">
    <property type="entry name" value="Peptidase_M3"/>
    <property type="match status" value="1"/>
</dbReference>
<evidence type="ECO:0000256" key="5">
    <source>
        <dbReference type="ARBA" id="ARBA00023049"/>
    </source>
</evidence>
<dbReference type="Gene3D" id="1.20.140.70">
    <property type="entry name" value="Oligopeptidase f, N-terminal domain"/>
    <property type="match status" value="1"/>
</dbReference>
<dbReference type="CDD" id="cd09610">
    <property type="entry name" value="M3B_PepF"/>
    <property type="match status" value="1"/>
</dbReference>
<dbReference type="AlphaFoldDB" id="A0AA45C737"/>